<keyword evidence="2" id="KW-0210">Decarboxylase</keyword>
<keyword evidence="3" id="KW-0520">NAD</keyword>
<comment type="cofactor">
    <cofactor evidence="1">
        <name>NAD(+)</name>
        <dbReference type="ChEBI" id="CHEBI:57540"/>
    </cofactor>
</comment>
<organism evidence="6 7">
    <name type="scientific">Prevotella brunnea</name>
    <dbReference type="NCBI Taxonomy" id="2508867"/>
    <lineage>
        <taxon>Bacteria</taxon>
        <taxon>Pseudomonadati</taxon>
        <taxon>Bacteroidota</taxon>
        <taxon>Bacteroidia</taxon>
        <taxon>Bacteroidales</taxon>
        <taxon>Prevotellaceae</taxon>
        <taxon>Prevotella</taxon>
    </lineage>
</organism>
<evidence type="ECO:0000313" key="6">
    <source>
        <dbReference type="EMBL" id="TXJ62515.1"/>
    </source>
</evidence>
<dbReference type="InterPro" id="IPR036291">
    <property type="entry name" value="NAD(P)-bd_dom_sf"/>
</dbReference>
<dbReference type="Proteomes" id="UP000321612">
    <property type="component" value="Unassembled WGS sequence"/>
</dbReference>
<sequence length="345" mass="38533">MTTDYRLRIEQAATAELPWELLEGSNLLVTGATGLIGGCLVDVLMRHNAHHFRVYAAGRNEERARKRFAAYWYLPNFHFIAFDVTTPMKTDIDFHFIIDAASGASPSAYATDPVGVMKANIYGVDNLLSYGKAHQLCRFVYVSSGEVYGEGDGRAFAEDYSGYINPTTVRSCYPSSKRAAETLCVSHAQQFGLNVSIARPSHVYGPYFTEQDNRVYAQFIRNVLAGEDIVMKSSGRQFRSWCFSVDCASALLHILLKGENMKPYNIADTESNISIRELAEDIADIAGKRVVVDIPDAEEKAGYSVIKKATFDTARLRALGWTTEGGMKEKLRLTIDEQQHYEKNM</sequence>
<dbReference type="SUPFAM" id="SSF51735">
    <property type="entry name" value="NAD(P)-binding Rossmann-fold domains"/>
    <property type="match status" value="1"/>
</dbReference>
<dbReference type="GO" id="GO:0005737">
    <property type="term" value="C:cytoplasm"/>
    <property type="evidence" value="ECO:0007669"/>
    <property type="project" value="TreeGrafter"/>
</dbReference>
<comment type="caution">
    <text evidence="6">The sequence shown here is derived from an EMBL/GenBank/DDBJ whole genome shotgun (WGS) entry which is preliminary data.</text>
</comment>
<protein>
    <submittedName>
        <fullName evidence="6">NAD-dependent epimerase/dehydratase family protein</fullName>
    </submittedName>
</protein>
<evidence type="ECO:0000256" key="2">
    <source>
        <dbReference type="ARBA" id="ARBA00022793"/>
    </source>
</evidence>
<keyword evidence="7" id="KW-1185">Reference proteome</keyword>
<dbReference type="PANTHER" id="PTHR43078:SF7">
    <property type="entry name" value="UDP-GLUCURONATE DECARBOXYLASE"/>
    <property type="match status" value="1"/>
</dbReference>
<gene>
    <name evidence="6" type="ORF">ETF27_04035</name>
</gene>
<name>A0A5C8GK82_9BACT</name>
<accession>A0A5C8GK82</accession>
<evidence type="ECO:0000313" key="7">
    <source>
        <dbReference type="Proteomes" id="UP000321612"/>
    </source>
</evidence>
<evidence type="ECO:0000256" key="4">
    <source>
        <dbReference type="ARBA" id="ARBA00023239"/>
    </source>
</evidence>
<dbReference type="OrthoDB" id="9810015at2"/>
<dbReference type="Gene3D" id="3.40.50.720">
    <property type="entry name" value="NAD(P)-binding Rossmann-like Domain"/>
    <property type="match status" value="1"/>
</dbReference>
<evidence type="ECO:0000256" key="3">
    <source>
        <dbReference type="ARBA" id="ARBA00023027"/>
    </source>
</evidence>
<evidence type="ECO:0000259" key="5">
    <source>
        <dbReference type="Pfam" id="PF01370"/>
    </source>
</evidence>
<dbReference type="GO" id="GO:0048040">
    <property type="term" value="F:UDP-glucuronate decarboxylase activity"/>
    <property type="evidence" value="ECO:0007669"/>
    <property type="project" value="TreeGrafter"/>
</dbReference>
<dbReference type="PANTHER" id="PTHR43078">
    <property type="entry name" value="UDP-GLUCURONIC ACID DECARBOXYLASE-RELATED"/>
    <property type="match status" value="1"/>
</dbReference>
<keyword evidence="4" id="KW-0456">Lyase</keyword>
<dbReference type="InterPro" id="IPR044516">
    <property type="entry name" value="UXS-like"/>
</dbReference>
<dbReference type="GO" id="GO:0042732">
    <property type="term" value="P:D-xylose metabolic process"/>
    <property type="evidence" value="ECO:0007669"/>
    <property type="project" value="InterPro"/>
</dbReference>
<dbReference type="Pfam" id="PF01370">
    <property type="entry name" value="Epimerase"/>
    <property type="match status" value="1"/>
</dbReference>
<dbReference type="AlphaFoldDB" id="A0A5C8GK82"/>
<feature type="domain" description="NAD-dependent epimerase/dehydratase" evidence="5">
    <location>
        <begin position="28"/>
        <end position="267"/>
    </location>
</feature>
<dbReference type="GO" id="GO:0070403">
    <property type="term" value="F:NAD+ binding"/>
    <property type="evidence" value="ECO:0007669"/>
    <property type="project" value="InterPro"/>
</dbReference>
<dbReference type="EMBL" id="SDIK01000026">
    <property type="protein sequence ID" value="TXJ62515.1"/>
    <property type="molecule type" value="Genomic_DNA"/>
</dbReference>
<evidence type="ECO:0000256" key="1">
    <source>
        <dbReference type="ARBA" id="ARBA00001911"/>
    </source>
</evidence>
<dbReference type="InterPro" id="IPR001509">
    <property type="entry name" value="Epimerase_deHydtase"/>
</dbReference>
<proteinExistence type="predicted"/>
<reference evidence="7" key="1">
    <citation type="submission" date="2019-05" db="EMBL/GenBank/DDBJ databases">
        <title>Prevotella brunnea sp. nov., isolated from a wound of a patient.</title>
        <authorList>
            <person name="Buhl M."/>
        </authorList>
    </citation>
    <scope>NUCLEOTIDE SEQUENCE [LARGE SCALE GENOMIC DNA]</scope>
    <source>
        <strain evidence="7">A2672</strain>
    </source>
</reference>
<dbReference type="RefSeq" id="WP_147785514.1">
    <property type="nucleotide sequence ID" value="NZ_SDIK01000026.1"/>
</dbReference>